<accession>A0AAD8S5S4</accession>
<name>A0AAD8S5S4_LOLMU</name>
<evidence type="ECO:0000313" key="9">
    <source>
        <dbReference type="EMBL" id="KAK1644682.1"/>
    </source>
</evidence>
<dbReference type="GO" id="GO:0006355">
    <property type="term" value="P:regulation of DNA-templated transcription"/>
    <property type="evidence" value="ECO:0007669"/>
    <property type="project" value="InterPro"/>
</dbReference>
<evidence type="ECO:0000313" key="10">
    <source>
        <dbReference type="EMBL" id="KAK1644880.1"/>
    </source>
</evidence>
<dbReference type="EMBL" id="JAUUTY010000004">
    <property type="protein sequence ID" value="KAK1644682.1"/>
    <property type="molecule type" value="Genomic_DNA"/>
</dbReference>
<protein>
    <recommendedName>
        <fullName evidence="13">NAC domain-containing protein</fullName>
    </recommendedName>
</protein>
<dbReference type="AlphaFoldDB" id="A0AAD8S5S4"/>
<feature type="region of interest" description="Disordered" evidence="6">
    <location>
        <begin position="278"/>
        <end position="330"/>
    </location>
</feature>
<keyword evidence="4" id="KW-0804">Transcription</keyword>
<organism evidence="9 12">
    <name type="scientific">Lolium multiflorum</name>
    <name type="common">Italian ryegrass</name>
    <name type="synonym">Lolium perenne subsp. multiflorum</name>
    <dbReference type="NCBI Taxonomy" id="4521"/>
    <lineage>
        <taxon>Eukaryota</taxon>
        <taxon>Viridiplantae</taxon>
        <taxon>Streptophyta</taxon>
        <taxon>Embryophyta</taxon>
        <taxon>Tracheophyta</taxon>
        <taxon>Spermatophyta</taxon>
        <taxon>Magnoliopsida</taxon>
        <taxon>Liliopsida</taxon>
        <taxon>Poales</taxon>
        <taxon>Poaceae</taxon>
        <taxon>BOP clade</taxon>
        <taxon>Pooideae</taxon>
        <taxon>Poodae</taxon>
        <taxon>Poeae</taxon>
        <taxon>Poeae Chloroplast Group 2 (Poeae type)</taxon>
        <taxon>Loliodinae</taxon>
        <taxon>Loliinae</taxon>
        <taxon>Lolium</taxon>
    </lineage>
</organism>
<evidence type="ECO:0000256" key="2">
    <source>
        <dbReference type="ARBA" id="ARBA00023015"/>
    </source>
</evidence>
<evidence type="ECO:0000259" key="7">
    <source>
        <dbReference type="PROSITE" id="PS50835"/>
    </source>
</evidence>
<evidence type="ECO:0000313" key="11">
    <source>
        <dbReference type="EMBL" id="KAK1644884.1"/>
    </source>
</evidence>
<dbReference type="PANTHER" id="PTHR31719:SF94">
    <property type="entry name" value="PROTEIN ATAF2"/>
    <property type="match status" value="1"/>
</dbReference>
<dbReference type="Pfam" id="PF02365">
    <property type="entry name" value="NAM"/>
    <property type="match status" value="1"/>
</dbReference>
<reference evidence="9" key="1">
    <citation type="submission" date="2023-07" db="EMBL/GenBank/DDBJ databases">
        <title>A chromosome-level genome assembly of Lolium multiflorum.</title>
        <authorList>
            <person name="Chen Y."/>
            <person name="Copetti D."/>
            <person name="Kolliker R."/>
            <person name="Studer B."/>
        </authorList>
    </citation>
    <scope>NUCLEOTIDE SEQUENCE</scope>
    <source>
        <strain evidence="9">02402/16</strain>
        <tissue evidence="9">Leaf</tissue>
    </source>
</reference>
<evidence type="ECO:0008006" key="13">
    <source>
        <dbReference type="Google" id="ProtNLM"/>
    </source>
</evidence>
<comment type="caution">
    <text evidence="9">The sequence shown here is derived from an EMBL/GenBank/DDBJ whole genome shotgun (WGS) entry which is preliminary data.</text>
</comment>
<comment type="subcellular location">
    <subcellularLocation>
        <location evidence="1">Nucleus</location>
    </subcellularLocation>
</comment>
<dbReference type="EMBL" id="JAUUTY010000004">
    <property type="protein sequence ID" value="KAK1644884.1"/>
    <property type="molecule type" value="Genomic_DNA"/>
</dbReference>
<proteinExistence type="predicted"/>
<dbReference type="InterPro" id="IPR036093">
    <property type="entry name" value="NAC_dom_sf"/>
</dbReference>
<keyword evidence="5" id="KW-0539">Nucleus</keyword>
<evidence type="ECO:0000256" key="6">
    <source>
        <dbReference type="SAM" id="MobiDB-lite"/>
    </source>
</evidence>
<dbReference type="GO" id="GO:0005634">
    <property type="term" value="C:nucleus"/>
    <property type="evidence" value="ECO:0007669"/>
    <property type="project" value="UniProtKB-SubCell"/>
</dbReference>
<gene>
    <name evidence="9" type="ORF">QYE76_062487</name>
    <name evidence="10" type="ORF">QYE76_062685</name>
    <name evidence="11" type="ORF">QYE76_062689</name>
</gene>
<feature type="region of interest" description="Disordered" evidence="6">
    <location>
        <begin position="205"/>
        <end position="225"/>
    </location>
</feature>
<evidence type="ECO:0000256" key="1">
    <source>
        <dbReference type="ARBA" id="ARBA00004123"/>
    </source>
</evidence>
<evidence type="ECO:0000313" key="12">
    <source>
        <dbReference type="Proteomes" id="UP001231189"/>
    </source>
</evidence>
<keyword evidence="3" id="KW-0238">DNA-binding</keyword>
<feature type="domain" description="NAC" evidence="8">
    <location>
        <begin position="18"/>
        <end position="170"/>
    </location>
</feature>
<evidence type="ECO:0000256" key="3">
    <source>
        <dbReference type="ARBA" id="ARBA00023125"/>
    </source>
</evidence>
<dbReference type="Proteomes" id="UP001231189">
    <property type="component" value="Unassembled WGS sequence"/>
</dbReference>
<dbReference type="InterPro" id="IPR003441">
    <property type="entry name" value="NAC-dom"/>
</dbReference>
<dbReference type="PROSITE" id="PS51005">
    <property type="entry name" value="NAC"/>
    <property type="match status" value="1"/>
</dbReference>
<evidence type="ECO:0000256" key="5">
    <source>
        <dbReference type="ARBA" id="ARBA00023242"/>
    </source>
</evidence>
<keyword evidence="12" id="KW-1185">Reference proteome</keyword>
<dbReference type="GO" id="GO:0003677">
    <property type="term" value="F:DNA binding"/>
    <property type="evidence" value="ECO:0007669"/>
    <property type="project" value="UniProtKB-KW"/>
</dbReference>
<feature type="domain" description="Ig-like" evidence="7">
    <location>
        <begin position="334"/>
        <end position="408"/>
    </location>
</feature>
<sequence length="418" mass="46348">MDVVVVAEDDPGMNRHGYPRGYHFVPRNKELIGVLEDKLAGRPLPYPPNIFHDVQILDYHPADLYEAYKEHEEAGCVYFFSLRKFPGAKRTRPVRATKDGNWTASGHGKPVTRGGVDVGYKHTMVFYEKKKNKANKSEGKTDWAMHEYTSIIGPEDKQVADLALYRLYNKEEEAGKHFRILSNDSPKKKKRVKKNEAGQHVITLANGSPKSEELPSPCPTDGGMSVPSTSQANDYYHVFADAPLMVPLLQPTAVNYCPQQQATGTPMWPQQQAGNDFELADWDSKPPSLPPLLEPSTASGPEAIGHSLPTSQQQDAEYPGPAVSNEQPLTTLPPSVVTVLGTAAEGHYLDNEFKVLCEMQQEQPAASPCWLPMLDDDDDLPVLMDEENYTCTIDELLGHMDDNNAAMSTEEADPDDQV</sequence>
<keyword evidence="2" id="KW-0805">Transcription regulation</keyword>
<evidence type="ECO:0000256" key="4">
    <source>
        <dbReference type="ARBA" id="ARBA00023163"/>
    </source>
</evidence>
<dbReference type="PROSITE" id="PS50835">
    <property type="entry name" value="IG_LIKE"/>
    <property type="match status" value="1"/>
</dbReference>
<dbReference type="PANTHER" id="PTHR31719">
    <property type="entry name" value="NAC TRANSCRIPTION FACTOR 56"/>
    <property type="match status" value="1"/>
</dbReference>
<evidence type="ECO:0000259" key="8">
    <source>
        <dbReference type="PROSITE" id="PS51005"/>
    </source>
</evidence>
<dbReference type="InterPro" id="IPR007110">
    <property type="entry name" value="Ig-like_dom"/>
</dbReference>
<dbReference type="EMBL" id="JAUUTY010000004">
    <property type="protein sequence ID" value="KAK1644880.1"/>
    <property type="molecule type" value="Genomic_DNA"/>
</dbReference>
<dbReference type="Gene3D" id="2.170.150.80">
    <property type="entry name" value="NAC domain"/>
    <property type="match status" value="1"/>
</dbReference>
<dbReference type="SUPFAM" id="SSF101941">
    <property type="entry name" value="NAC domain"/>
    <property type="match status" value="1"/>
</dbReference>